<sequence>MTTSGLRELKKQRTRLALIDAALDLFLRRGYEQTTIDEIVAAVEVSQRTFFRYFATKEDVVLGVMDAFDQSMVELLRELPDSLPPTRTLVEAMRGVLDVIRDGDAVEHERQRRIREVIETTPTLIAAHLARQNTSLAVLTDEIARRMGVDPEADMRPALLVAIFQGATRVGFEQCASRQEFDPYKVVSRVEESVSLAMGALREDWATSRG</sequence>
<keyword evidence="7" id="KW-1185">Reference proteome</keyword>
<dbReference type="Pfam" id="PF00440">
    <property type="entry name" value="TetR_N"/>
    <property type="match status" value="1"/>
</dbReference>
<dbReference type="SUPFAM" id="SSF46689">
    <property type="entry name" value="Homeodomain-like"/>
    <property type="match status" value="1"/>
</dbReference>
<dbReference type="RefSeq" id="WP_344838548.1">
    <property type="nucleotide sequence ID" value="NZ_BAAAUV010000038.1"/>
</dbReference>
<name>A0ABP6QM89_9ACTN</name>
<dbReference type="Gene3D" id="1.10.357.10">
    <property type="entry name" value="Tetracycline Repressor, domain 2"/>
    <property type="match status" value="1"/>
</dbReference>
<keyword evidence="2 4" id="KW-0238">DNA-binding</keyword>
<feature type="DNA-binding region" description="H-T-H motif" evidence="4">
    <location>
        <begin position="35"/>
        <end position="54"/>
    </location>
</feature>
<dbReference type="PROSITE" id="PS01081">
    <property type="entry name" value="HTH_TETR_1"/>
    <property type="match status" value="1"/>
</dbReference>
<keyword evidence="1" id="KW-0805">Transcription regulation</keyword>
<dbReference type="InterPro" id="IPR009057">
    <property type="entry name" value="Homeodomain-like_sf"/>
</dbReference>
<dbReference type="InterPro" id="IPR023772">
    <property type="entry name" value="DNA-bd_HTH_TetR-type_CS"/>
</dbReference>
<dbReference type="Pfam" id="PF17754">
    <property type="entry name" value="TetR_C_14"/>
    <property type="match status" value="1"/>
</dbReference>
<dbReference type="InterPro" id="IPR041347">
    <property type="entry name" value="MftR_C"/>
</dbReference>
<gene>
    <name evidence="6" type="ORF">GCM10010468_75430</name>
</gene>
<dbReference type="PANTHER" id="PTHR30055:SF238">
    <property type="entry name" value="MYCOFACTOCIN BIOSYNTHESIS TRANSCRIPTIONAL REGULATOR MFTR-RELATED"/>
    <property type="match status" value="1"/>
</dbReference>
<proteinExistence type="predicted"/>
<evidence type="ECO:0000256" key="1">
    <source>
        <dbReference type="ARBA" id="ARBA00023015"/>
    </source>
</evidence>
<dbReference type="Proteomes" id="UP001501237">
    <property type="component" value="Unassembled WGS sequence"/>
</dbReference>
<dbReference type="InterPro" id="IPR050109">
    <property type="entry name" value="HTH-type_TetR-like_transc_reg"/>
</dbReference>
<evidence type="ECO:0000256" key="3">
    <source>
        <dbReference type="ARBA" id="ARBA00023163"/>
    </source>
</evidence>
<dbReference type="EMBL" id="BAAAUV010000038">
    <property type="protein sequence ID" value="GAA3239326.1"/>
    <property type="molecule type" value="Genomic_DNA"/>
</dbReference>
<evidence type="ECO:0000313" key="6">
    <source>
        <dbReference type="EMBL" id="GAA3239326.1"/>
    </source>
</evidence>
<dbReference type="InterPro" id="IPR001647">
    <property type="entry name" value="HTH_TetR"/>
</dbReference>
<keyword evidence="3" id="KW-0804">Transcription</keyword>
<dbReference type="PROSITE" id="PS50977">
    <property type="entry name" value="HTH_TETR_2"/>
    <property type="match status" value="1"/>
</dbReference>
<evidence type="ECO:0000256" key="2">
    <source>
        <dbReference type="ARBA" id="ARBA00023125"/>
    </source>
</evidence>
<reference evidence="7" key="1">
    <citation type="journal article" date="2019" name="Int. J. Syst. Evol. Microbiol.">
        <title>The Global Catalogue of Microorganisms (GCM) 10K type strain sequencing project: providing services to taxonomists for standard genome sequencing and annotation.</title>
        <authorList>
            <consortium name="The Broad Institute Genomics Platform"/>
            <consortium name="The Broad Institute Genome Sequencing Center for Infectious Disease"/>
            <person name="Wu L."/>
            <person name="Ma J."/>
        </authorList>
    </citation>
    <scope>NUCLEOTIDE SEQUENCE [LARGE SCALE GENOMIC DNA]</scope>
    <source>
        <strain evidence="7">JCM 9377</strain>
    </source>
</reference>
<protein>
    <recommendedName>
        <fullName evidence="5">HTH tetR-type domain-containing protein</fullName>
    </recommendedName>
</protein>
<accession>A0ABP6QM89</accession>
<evidence type="ECO:0000256" key="4">
    <source>
        <dbReference type="PROSITE-ProRule" id="PRU00335"/>
    </source>
</evidence>
<feature type="domain" description="HTH tetR-type" evidence="5">
    <location>
        <begin position="12"/>
        <end position="72"/>
    </location>
</feature>
<organism evidence="6 7">
    <name type="scientific">Actinocorallia longicatena</name>
    <dbReference type="NCBI Taxonomy" id="111803"/>
    <lineage>
        <taxon>Bacteria</taxon>
        <taxon>Bacillati</taxon>
        <taxon>Actinomycetota</taxon>
        <taxon>Actinomycetes</taxon>
        <taxon>Streptosporangiales</taxon>
        <taxon>Thermomonosporaceae</taxon>
        <taxon>Actinocorallia</taxon>
    </lineage>
</organism>
<evidence type="ECO:0000313" key="7">
    <source>
        <dbReference type="Proteomes" id="UP001501237"/>
    </source>
</evidence>
<dbReference type="PANTHER" id="PTHR30055">
    <property type="entry name" value="HTH-TYPE TRANSCRIPTIONAL REGULATOR RUTR"/>
    <property type="match status" value="1"/>
</dbReference>
<evidence type="ECO:0000259" key="5">
    <source>
        <dbReference type="PROSITE" id="PS50977"/>
    </source>
</evidence>
<comment type="caution">
    <text evidence="6">The sequence shown here is derived from an EMBL/GenBank/DDBJ whole genome shotgun (WGS) entry which is preliminary data.</text>
</comment>
<dbReference type="PRINTS" id="PR00455">
    <property type="entry name" value="HTHTETR"/>
</dbReference>